<dbReference type="KEGG" id="var:108340036"/>
<keyword evidence="2" id="KW-0732">Signal</keyword>
<name>A0A8T0KDA6_PHAAN</name>
<dbReference type="EMBL" id="JABFOF010000005">
    <property type="protein sequence ID" value="KAG2397596.1"/>
    <property type="molecule type" value="Genomic_DNA"/>
</dbReference>
<feature type="region of interest" description="Disordered" evidence="1">
    <location>
        <begin position="30"/>
        <end position="79"/>
    </location>
</feature>
<evidence type="ECO:0000313" key="3">
    <source>
        <dbReference type="EMBL" id="KAG2397596.1"/>
    </source>
</evidence>
<reference evidence="3 4" key="1">
    <citation type="submission" date="2020-05" db="EMBL/GenBank/DDBJ databases">
        <title>Vigna angularis (adzuki bean) Var. LongXiaoDou No. 4 denovo assembly.</title>
        <authorList>
            <person name="Xiang H."/>
        </authorList>
    </citation>
    <scope>NUCLEOTIDE SEQUENCE [LARGE SCALE GENOMIC DNA]</scope>
    <source>
        <tissue evidence="3">Leaf</tissue>
    </source>
</reference>
<dbReference type="Pfam" id="PF06830">
    <property type="entry name" value="Root_cap"/>
    <property type="match status" value="1"/>
</dbReference>
<dbReference type="AlphaFoldDB" id="A0A8T0KDA6"/>
<feature type="compositionally biased region" description="Gly residues" evidence="1">
    <location>
        <begin position="30"/>
        <end position="43"/>
    </location>
</feature>
<dbReference type="InterPro" id="IPR009646">
    <property type="entry name" value="Root_cap"/>
</dbReference>
<feature type="signal peptide" evidence="2">
    <location>
        <begin position="1"/>
        <end position="23"/>
    </location>
</feature>
<evidence type="ECO:0008006" key="5">
    <source>
        <dbReference type="Google" id="ProtNLM"/>
    </source>
</evidence>
<feature type="chain" id="PRO_5035753239" description="Root cap" evidence="2">
    <location>
        <begin position="24"/>
        <end position="380"/>
    </location>
</feature>
<organism evidence="3 4">
    <name type="scientific">Phaseolus angularis</name>
    <name type="common">Azuki bean</name>
    <name type="synonym">Vigna angularis</name>
    <dbReference type="NCBI Taxonomy" id="3914"/>
    <lineage>
        <taxon>Eukaryota</taxon>
        <taxon>Viridiplantae</taxon>
        <taxon>Streptophyta</taxon>
        <taxon>Embryophyta</taxon>
        <taxon>Tracheophyta</taxon>
        <taxon>Spermatophyta</taxon>
        <taxon>Magnoliopsida</taxon>
        <taxon>eudicotyledons</taxon>
        <taxon>Gunneridae</taxon>
        <taxon>Pentapetalae</taxon>
        <taxon>rosids</taxon>
        <taxon>fabids</taxon>
        <taxon>Fabales</taxon>
        <taxon>Fabaceae</taxon>
        <taxon>Papilionoideae</taxon>
        <taxon>50 kb inversion clade</taxon>
        <taxon>NPAAA clade</taxon>
        <taxon>indigoferoid/millettioid clade</taxon>
        <taxon>Phaseoleae</taxon>
        <taxon>Vigna</taxon>
    </lineage>
</organism>
<proteinExistence type="predicted"/>
<comment type="caution">
    <text evidence="3">The sequence shown here is derived from an EMBL/GenBank/DDBJ whole genome shotgun (WGS) entry which is preliminary data.</text>
</comment>
<feature type="compositionally biased region" description="Basic and acidic residues" evidence="1">
    <location>
        <begin position="44"/>
        <end position="76"/>
    </location>
</feature>
<gene>
    <name evidence="3" type="ORF">HKW66_Vig0141680</name>
</gene>
<evidence type="ECO:0000256" key="2">
    <source>
        <dbReference type="SAM" id="SignalP"/>
    </source>
</evidence>
<dbReference type="Proteomes" id="UP000743370">
    <property type="component" value="Unassembled WGS sequence"/>
</dbReference>
<evidence type="ECO:0000313" key="4">
    <source>
        <dbReference type="Proteomes" id="UP000743370"/>
    </source>
</evidence>
<accession>A0A8T0KDA6</accession>
<dbReference type="PANTHER" id="PTHR31656">
    <property type="entry name" value="ROOT CAP DOMAIN-CONTAINING PROTEIN"/>
    <property type="match status" value="1"/>
</dbReference>
<dbReference type="OrthoDB" id="585770at2759"/>
<protein>
    <recommendedName>
        <fullName evidence="5">Root cap</fullName>
    </recommendedName>
</protein>
<evidence type="ECO:0000256" key="1">
    <source>
        <dbReference type="SAM" id="MobiDB-lite"/>
    </source>
</evidence>
<sequence length="380" mass="42557">MKMGGRKWSILVAIFILLMAMEAAIVQGQGNGNDNGNGNGNGKGSDKKEKDKEKKEKKQKEKKPKKERDEASDYDKLSALPSGQERGFCRTNTTCEFKTIVCPTECAKRKPKKNKKSKACFIDCSSSKCEATCKVRKANCDGYGSLCYDPRFVGGDGVMFYFHGAKGGNFAIVSDDEFQINAHFIGTRPQGRTRDYTWVQALAVMFDSHTLLIAANRVSHWDDTVDSLTIKWDGELVNVPIDGEAEWRANGNEREVVVERTDETNTVRVMVSGLVEMDISVKPIGEKENKVHNYQLPQDDSFAHLETQFRFKKSTDHFEGVLGQTYRPGYVSPVKRGVPMPMMGGENKYETPSLFSTSCKRCMFQRPSEIANTKGLVAKY</sequence>